<feature type="transmembrane region" description="Helical" evidence="7">
    <location>
        <begin position="196"/>
        <end position="214"/>
    </location>
</feature>
<proteinExistence type="inferred from homology"/>
<organism evidence="9 10">
    <name type="scientific">Dactylosporangium siamense</name>
    <dbReference type="NCBI Taxonomy" id="685454"/>
    <lineage>
        <taxon>Bacteria</taxon>
        <taxon>Bacillati</taxon>
        <taxon>Actinomycetota</taxon>
        <taxon>Actinomycetes</taxon>
        <taxon>Micromonosporales</taxon>
        <taxon>Micromonosporaceae</taxon>
        <taxon>Dactylosporangium</taxon>
    </lineage>
</organism>
<dbReference type="PIRSF" id="PIRSF017804">
    <property type="entry name" value="Secretion_EccD1"/>
    <property type="match status" value="1"/>
</dbReference>
<dbReference type="InterPro" id="IPR006707">
    <property type="entry name" value="T7SS_EccD"/>
</dbReference>
<feature type="transmembrane region" description="Helical" evidence="7">
    <location>
        <begin position="364"/>
        <end position="381"/>
    </location>
</feature>
<feature type="transmembrane region" description="Helical" evidence="7">
    <location>
        <begin position="313"/>
        <end position="331"/>
    </location>
</feature>
<feature type="transmembrane region" description="Helical" evidence="7">
    <location>
        <begin position="387"/>
        <end position="407"/>
    </location>
</feature>
<protein>
    <submittedName>
        <fullName evidence="9">Type VII secretion integral membrane protein EccD</fullName>
    </submittedName>
</protein>
<feature type="transmembrane region" description="Helical" evidence="7">
    <location>
        <begin position="143"/>
        <end position="161"/>
    </location>
</feature>
<feature type="transmembrane region" description="Helical" evidence="7">
    <location>
        <begin position="221"/>
        <end position="242"/>
    </location>
</feature>
<gene>
    <name evidence="9" type="ORF">Dsi01nite_050240</name>
</gene>
<keyword evidence="5 7" id="KW-1133">Transmembrane helix</keyword>
<feature type="transmembrane region" description="Helical" evidence="7">
    <location>
        <begin position="168"/>
        <end position="190"/>
    </location>
</feature>
<sequence length="444" mass="43725">MPAASPGLARVTINSPQRRVDVALPDAVPVAELLPELLQHAGVGLADDGERHGGWLLRRGDGTALSTTTGLAGQEVRDGAVLHLVPARSGWPELEFDDVVDAIAAGARRQGVAWSPAATRAAALTAAGAGLLVALTATVRGDLPLLAAVAALILILAGTLASRAYGDALTGATLAGCGLPFAAAAGWLTAPPLTDAAGRTLLASTALLIASLLAGAGVAHLVRLFVAGATTALLGVTGAFLAMQLRPAAAAAVVLAALVAGVAGTPLLAIRLGKLPMPVVALPGNLTATGAGLGTPPDRGRVFAAVARTDEMLTGMLLGCAVTAAAATTVLTHSRDVSGLVLVAVAGVALLLRARMFVTVRHRLPLLAAGGCGLATLAGSAPPAPALAALIAVVGTGVALTGARAAVRPLSPYAGRAADILDILCLISTVPLACAVLGLYGLLS</sequence>
<evidence type="ECO:0000259" key="8">
    <source>
        <dbReference type="Pfam" id="PF19053"/>
    </source>
</evidence>
<dbReference type="InterPro" id="IPR024962">
    <property type="entry name" value="YukD-like"/>
</dbReference>
<dbReference type="InterPro" id="IPR044049">
    <property type="entry name" value="EccD_transm"/>
</dbReference>
<comment type="similarity">
    <text evidence="2">Belongs to the EccD/Snm4 family.</text>
</comment>
<evidence type="ECO:0000313" key="10">
    <source>
        <dbReference type="Proteomes" id="UP000660611"/>
    </source>
</evidence>
<dbReference type="Gene3D" id="3.10.20.90">
    <property type="entry name" value="Phosphatidylinositol 3-kinase Catalytic Subunit, Chain A, domain 1"/>
    <property type="match status" value="1"/>
</dbReference>
<dbReference type="Pfam" id="PF19053">
    <property type="entry name" value="EccD"/>
    <property type="match status" value="1"/>
</dbReference>
<evidence type="ECO:0000256" key="5">
    <source>
        <dbReference type="ARBA" id="ARBA00022989"/>
    </source>
</evidence>
<dbReference type="AlphaFoldDB" id="A0A919PRG5"/>
<dbReference type="RefSeq" id="WP_203848731.1">
    <property type="nucleotide sequence ID" value="NZ_BAAAVW010000016.1"/>
</dbReference>
<feature type="transmembrane region" description="Helical" evidence="7">
    <location>
        <begin position="419"/>
        <end position="443"/>
    </location>
</feature>
<evidence type="ECO:0000256" key="6">
    <source>
        <dbReference type="ARBA" id="ARBA00023136"/>
    </source>
</evidence>
<dbReference type="NCBIfam" id="TIGR03920">
    <property type="entry name" value="T7SS_EccD"/>
    <property type="match status" value="1"/>
</dbReference>
<evidence type="ECO:0000256" key="7">
    <source>
        <dbReference type="SAM" id="Phobius"/>
    </source>
</evidence>
<accession>A0A919PRG5</accession>
<feature type="transmembrane region" description="Helical" evidence="7">
    <location>
        <begin position="337"/>
        <end position="352"/>
    </location>
</feature>
<feature type="transmembrane region" description="Helical" evidence="7">
    <location>
        <begin position="248"/>
        <end position="270"/>
    </location>
</feature>
<comment type="caution">
    <text evidence="9">The sequence shown here is derived from an EMBL/GenBank/DDBJ whole genome shotgun (WGS) entry which is preliminary data.</text>
</comment>
<keyword evidence="10" id="KW-1185">Reference proteome</keyword>
<evidence type="ECO:0000256" key="4">
    <source>
        <dbReference type="ARBA" id="ARBA00022692"/>
    </source>
</evidence>
<evidence type="ECO:0000256" key="1">
    <source>
        <dbReference type="ARBA" id="ARBA00004651"/>
    </source>
</evidence>
<keyword evidence="6 7" id="KW-0472">Membrane</keyword>
<evidence type="ECO:0000313" key="9">
    <source>
        <dbReference type="EMBL" id="GIG46983.1"/>
    </source>
</evidence>
<name>A0A919PRG5_9ACTN</name>
<evidence type="ECO:0000256" key="3">
    <source>
        <dbReference type="ARBA" id="ARBA00022475"/>
    </source>
</evidence>
<evidence type="ECO:0000256" key="2">
    <source>
        <dbReference type="ARBA" id="ARBA00006162"/>
    </source>
</evidence>
<feature type="transmembrane region" description="Helical" evidence="7">
    <location>
        <begin position="117"/>
        <end position="137"/>
    </location>
</feature>
<dbReference type="EMBL" id="BONQ01000079">
    <property type="protein sequence ID" value="GIG46983.1"/>
    <property type="molecule type" value="Genomic_DNA"/>
</dbReference>
<reference evidence="9" key="1">
    <citation type="submission" date="2021-01" db="EMBL/GenBank/DDBJ databases">
        <title>Whole genome shotgun sequence of Dactylosporangium siamense NBRC 106093.</title>
        <authorList>
            <person name="Komaki H."/>
            <person name="Tamura T."/>
        </authorList>
    </citation>
    <scope>NUCLEOTIDE SEQUENCE</scope>
    <source>
        <strain evidence="9">NBRC 106093</strain>
    </source>
</reference>
<dbReference type="Proteomes" id="UP000660611">
    <property type="component" value="Unassembled WGS sequence"/>
</dbReference>
<feature type="domain" description="EccD-like transmembrane" evidence="8">
    <location>
        <begin position="119"/>
        <end position="443"/>
    </location>
</feature>
<comment type="subcellular location">
    <subcellularLocation>
        <location evidence="1">Cell membrane</location>
        <topology evidence="1">Multi-pass membrane protein</topology>
    </subcellularLocation>
</comment>
<dbReference type="Pfam" id="PF08817">
    <property type="entry name" value="YukD"/>
    <property type="match status" value="1"/>
</dbReference>
<keyword evidence="4 7" id="KW-0812">Transmembrane</keyword>
<dbReference type="GO" id="GO:0005886">
    <property type="term" value="C:plasma membrane"/>
    <property type="evidence" value="ECO:0007669"/>
    <property type="project" value="UniProtKB-SubCell"/>
</dbReference>
<keyword evidence="3" id="KW-1003">Cell membrane</keyword>